<feature type="transmembrane region" description="Helical" evidence="1">
    <location>
        <begin position="12"/>
        <end position="35"/>
    </location>
</feature>
<protein>
    <submittedName>
        <fullName evidence="2">Unannotated protein</fullName>
    </submittedName>
</protein>
<keyword evidence="1" id="KW-0812">Transmembrane</keyword>
<dbReference type="EMBL" id="CAFBMW010000030">
    <property type="protein sequence ID" value="CAB4957345.1"/>
    <property type="molecule type" value="Genomic_DNA"/>
</dbReference>
<gene>
    <name evidence="2" type="ORF">UFOPK3662_02978</name>
</gene>
<evidence type="ECO:0000313" key="2">
    <source>
        <dbReference type="EMBL" id="CAB4957345.1"/>
    </source>
</evidence>
<accession>A0A6J7KPD6</accession>
<proteinExistence type="predicted"/>
<keyword evidence="1" id="KW-0472">Membrane</keyword>
<keyword evidence="1" id="KW-1133">Transmembrane helix</keyword>
<sequence>MGRGTGVRLRTWLALLAVFVGGAALWAYGASWAFVRVAGFFAEGSPGISIDNRSGEAVVVTTTQVGATEGARHPLAVDARIGVDWGSCASTEVVVELRGVPDRVVSRERVEVCSGDVVVVGEDFEVVGE</sequence>
<name>A0A6J7KPD6_9ZZZZ</name>
<dbReference type="AlphaFoldDB" id="A0A6J7KPD6"/>
<reference evidence="2" key="1">
    <citation type="submission" date="2020-05" db="EMBL/GenBank/DDBJ databases">
        <authorList>
            <person name="Chiriac C."/>
            <person name="Salcher M."/>
            <person name="Ghai R."/>
            <person name="Kavagutti S V."/>
        </authorList>
    </citation>
    <scope>NUCLEOTIDE SEQUENCE</scope>
</reference>
<evidence type="ECO:0000256" key="1">
    <source>
        <dbReference type="SAM" id="Phobius"/>
    </source>
</evidence>
<organism evidence="2">
    <name type="scientific">freshwater metagenome</name>
    <dbReference type="NCBI Taxonomy" id="449393"/>
    <lineage>
        <taxon>unclassified sequences</taxon>
        <taxon>metagenomes</taxon>
        <taxon>ecological metagenomes</taxon>
    </lineage>
</organism>